<organism evidence="2 3">
    <name type="scientific">Exophiala spinifera</name>
    <dbReference type="NCBI Taxonomy" id="91928"/>
    <lineage>
        <taxon>Eukaryota</taxon>
        <taxon>Fungi</taxon>
        <taxon>Dikarya</taxon>
        <taxon>Ascomycota</taxon>
        <taxon>Pezizomycotina</taxon>
        <taxon>Eurotiomycetes</taxon>
        <taxon>Chaetothyriomycetidae</taxon>
        <taxon>Chaetothyriales</taxon>
        <taxon>Herpotrichiellaceae</taxon>
        <taxon>Exophiala</taxon>
    </lineage>
</organism>
<feature type="region of interest" description="Disordered" evidence="1">
    <location>
        <begin position="662"/>
        <end position="701"/>
    </location>
</feature>
<dbReference type="RefSeq" id="XP_016233121.1">
    <property type="nucleotide sequence ID" value="XM_016382418.1"/>
</dbReference>
<name>A0A0D2B2R7_9EURO</name>
<dbReference type="VEuPathDB" id="FungiDB:PV08_08092"/>
<accession>A0A0D2B2R7</accession>
<evidence type="ECO:0000256" key="1">
    <source>
        <dbReference type="SAM" id="MobiDB-lite"/>
    </source>
</evidence>
<feature type="compositionally biased region" description="Acidic residues" evidence="1">
    <location>
        <begin position="692"/>
        <end position="701"/>
    </location>
</feature>
<dbReference type="Proteomes" id="UP000053328">
    <property type="component" value="Unassembled WGS sequence"/>
</dbReference>
<dbReference type="SUPFAM" id="SSF48403">
    <property type="entry name" value="Ankyrin repeat"/>
    <property type="match status" value="1"/>
</dbReference>
<gene>
    <name evidence="2" type="ORF">PV08_08092</name>
</gene>
<protein>
    <submittedName>
        <fullName evidence="2">Uncharacterized protein</fullName>
    </submittedName>
</protein>
<evidence type="ECO:0000313" key="3">
    <source>
        <dbReference type="Proteomes" id="UP000053328"/>
    </source>
</evidence>
<dbReference type="GeneID" id="27335175"/>
<evidence type="ECO:0000313" key="2">
    <source>
        <dbReference type="EMBL" id="KIW12905.1"/>
    </source>
</evidence>
<dbReference type="Gene3D" id="1.25.40.20">
    <property type="entry name" value="Ankyrin repeat-containing domain"/>
    <property type="match status" value="1"/>
</dbReference>
<dbReference type="AlphaFoldDB" id="A0A0D2B2R7"/>
<dbReference type="EMBL" id="KN847497">
    <property type="protein sequence ID" value="KIW12905.1"/>
    <property type="molecule type" value="Genomic_DNA"/>
</dbReference>
<sequence>MNGIQAAVRRGDILLTVDVQQATVDSDRNTMNNIPTSWKPDRQPSLLTDVFRKMRSSTSGDQTFWTSLCRPCQLDSVDGFKSRPLEGSGAWDISGPVLAHWNEQLIHAVHVIFQQHKREILQGTAWELAIDCWMIGPSQHEARPNIVLACLDKGTVKRFTNKIMQDTTFKKSGFRVIGRRGSLRFLGVQDSSSQRLPTYDVPIDPCGLYVDIINNSERTDIRKATVGGLILVGDVLHYLTSGHVFLKKFESPTDENDQFINGADIVAPREGVPAQHIARPWKYKDYGDPTQNVGMEGDWALLKPTPKNLSDLKYLVNHTSSLETNVYVENYRDVSDACEPVLLQQGGRDLARIACSQALSLIPSADGRAMNFGHKVWRSSVPGESGSWIIDSVSGDLLGILTAVSMADEISYMLRAPDVFNCLSSCKAKTVRLPRADHFKKSNDALVLLLKSLMELDQPDLIRKFLLQMEVSERAQLLESRWGRKLIAKGAEMRSVVLVRLILEMESTDPRWMAKQMSSELETACLKGSEAAVWTLLEAGADPKEGGCLCIAVFSNSKDVVKLLLEAGAIGSPDAFYAWEETVSRRHYEMVPMFLAAGVEKLDQGLSAAMRRADEAGDDRMRFLLIQAGADLSSLKSLMYLPPESGKKEVLQHPNPYATKMGMNASKSGPQTIHKNTGDEEATGRTKIQEQAFDEEDTEVY</sequence>
<dbReference type="HOGENOM" id="CLU_374291_0_0_1"/>
<feature type="compositionally biased region" description="Polar residues" evidence="1">
    <location>
        <begin position="665"/>
        <end position="675"/>
    </location>
</feature>
<reference evidence="2 3" key="1">
    <citation type="submission" date="2015-01" db="EMBL/GenBank/DDBJ databases">
        <title>The Genome Sequence of Exophiala spinifera CBS89968.</title>
        <authorList>
            <consortium name="The Broad Institute Genomics Platform"/>
            <person name="Cuomo C."/>
            <person name="de Hoog S."/>
            <person name="Gorbushina A."/>
            <person name="Stielow B."/>
            <person name="Teixiera M."/>
            <person name="Abouelleil A."/>
            <person name="Chapman S.B."/>
            <person name="Priest M."/>
            <person name="Young S.K."/>
            <person name="Wortman J."/>
            <person name="Nusbaum C."/>
            <person name="Birren B."/>
        </authorList>
    </citation>
    <scope>NUCLEOTIDE SEQUENCE [LARGE SCALE GENOMIC DNA]</scope>
    <source>
        <strain evidence="2 3">CBS 89968</strain>
    </source>
</reference>
<feature type="compositionally biased region" description="Basic and acidic residues" evidence="1">
    <location>
        <begin position="676"/>
        <end position="688"/>
    </location>
</feature>
<dbReference type="InterPro" id="IPR036770">
    <property type="entry name" value="Ankyrin_rpt-contain_sf"/>
</dbReference>
<dbReference type="STRING" id="91928.A0A0D2B2R7"/>
<proteinExistence type="predicted"/>
<dbReference type="OrthoDB" id="4161810at2759"/>
<keyword evidence="3" id="KW-1185">Reference proteome</keyword>